<dbReference type="EMBL" id="FZNP01000015">
    <property type="protein sequence ID" value="SNS36108.1"/>
    <property type="molecule type" value="Genomic_DNA"/>
</dbReference>
<accession>A0A239DVX2</accession>
<reference evidence="3" key="1">
    <citation type="submission" date="2017-06" db="EMBL/GenBank/DDBJ databases">
        <authorList>
            <person name="Varghese N."/>
            <person name="Submissions S."/>
        </authorList>
    </citation>
    <scope>NUCLEOTIDE SEQUENCE [LARGE SCALE GENOMIC DNA]</scope>
    <source>
        <strain evidence="3">DSM 44485</strain>
    </source>
</reference>
<evidence type="ECO:0000313" key="2">
    <source>
        <dbReference type="EMBL" id="SNS36108.1"/>
    </source>
</evidence>
<dbReference type="GO" id="GO:0016787">
    <property type="term" value="F:hydrolase activity"/>
    <property type="evidence" value="ECO:0007669"/>
    <property type="project" value="UniProtKB-KW"/>
</dbReference>
<dbReference type="InterPro" id="IPR002925">
    <property type="entry name" value="Dienelactn_hydro"/>
</dbReference>
<name>A0A239DVX2_9ACTN</name>
<protein>
    <submittedName>
        <fullName evidence="2">Dienelactone hydrolase family protein</fullName>
    </submittedName>
</protein>
<dbReference type="Gene3D" id="3.40.50.1820">
    <property type="entry name" value="alpha/beta hydrolase"/>
    <property type="match status" value="1"/>
</dbReference>
<organism evidence="2 3">
    <name type="scientific">Actinomadura mexicana</name>
    <dbReference type="NCBI Taxonomy" id="134959"/>
    <lineage>
        <taxon>Bacteria</taxon>
        <taxon>Bacillati</taxon>
        <taxon>Actinomycetota</taxon>
        <taxon>Actinomycetes</taxon>
        <taxon>Streptosporangiales</taxon>
        <taxon>Thermomonosporaceae</taxon>
        <taxon>Actinomadura</taxon>
    </lineage>
</organism>
<keyword evidence="2" id="KW-0378">Hydrolase</keyword>
<feature type="domain" description="Dienelactone hydrolase" evidence="1">
    <location>
        <begin position="2"/>
        <end position="37"/>
    </location>
</feature>
<evidence type="ECO:0000259" key="1">
    <source>
        <dbReference type="Pfam" id="PF01738"/>
    </source>
</evidence>
<dbReference type="AlphaFoldDB" id="A0A239DVX2"/>
<dbReference type="Pfam" id="PF01738">
    <property type="entry name" value="DLH"/>
    <property type="match status" value="1"/>
</dbReference>
<keyword evidence="3" id="KW-1185">Reference proteome</keyword>
<gene>
    <name evidence="2" type="ORF">SAMN06265355_115168</name>
</gene>
<dbReference type="RefSeq" id="WP_179279102.1">
    <property type="nucleotide sequence ID" value="NZ_FZNP01000015.1"/>
</dbReference>
<dbReference type="InterPro" id="IPR029058">
    <property type="entry name" value="AB_hydrolase_fold"/>
</dbReference>
<dbReference type="Proteomes" id="UP000198420">
    <property type="component" value="Unassembled WGS sequence"/>
</dbReference>
<proteinExistence type="predicted"/>
<sequence length="42" mass="4670">MSYYPGAEHAFFLPDRGPYDKSAAEDSWSRVRALLASELPPA</sequence>
<evidence type="ECO:0000313" key="3">
    <source>
        <dbReference type="Proteomes" id="UP000198420"/>
    </source>
</evidence>